<evidence type="ECO:0000256" key="13">
    <source>
        <dbReference type="SAM" id="MobiDB-lite"/>
    </source>
</evidence>
<dbReference type="InterPro" id="IPR050568">
    <property type="entry name" value="Transcr_DNA_Rep_Reg"/>
</dbReference>
<evidence type="ECO:0000256" key="3">
    <source>
        <dbReference type="ARBA" id="ARBA00022553"/>
    </source>
</evidence>
<dbReference type="GO" id="GO:0001046">
    <property type="term" value="F:core promoter sequence-specific DNA binding"/>
    <property type="evidence" value="ECO:0007669"/>
    <property type="project" value="TreeGrafter"/>
</dbReference>
<keyword evidence="7" id="KW-0539">Nucleus</keyword>
<evidence type="ECO:0000256" key="7">
    <source>
        <dbReference type="ARBA" id="ARBA00023242"/>
    </source>
</evidence>
<dbReference type="Gene3D" id="1.10.20.10">
    <property type="entry name" value="Histone, subunit A"/>
    <property type="match status" value="1"/>
</dbReference>
<name>A0A8B8DN10_CRAVI</name>
<dbReference type="GO" id="GO:0046982">
    <property type="term" value="F:protein heterodimerization activity"/>
    <property type="evidence" value="ECO:0007669"/>
    <property type="project" value="InterPro"/>
</dbReference>
<evidence type="ECO:0000259" key="14">
    <source>
        <dbReference type="Pfam" id="PF00808"/>
    </source>
</evidence>
<dbReference type="AlphaFoldDB" id="A0A8B8DN10"/>
<reference evidence="16" key="1">
    <citation type="submission" date="2025-08" db="UniProtKB">
        <authorList>
            <consortium name="RefSeq"/>
        </authorList>
    </citation>
    <scope>IDENTIFICATION</scope>
    <source>
        <tissue evidence="16">Whole sample</tissue>
    </source>
</reference>
<comment type="subcellular location">
    <subcellularLocation>
        <location evidence="1">Nucleus</location>
    </subcellularLocation>
</comment>
<dbReference type="KEGG" id="cvn:111127937"/>
<gene>
    <name evidence="16" type="primary">LOC111127937</name>
</gene>
<keyword evidence="6" id="KW-0804">Transcription</keyword>
<organism evidence="15 16">
    <name type="scientific">Crassostrea virginica</name>
    <name type="common">Eastern oyster</name>
    <dbReference type="NCBI Taxonomy" id="6565"/>
    <lineage>
        <taxon>Eukaryota</taxon>
        <taxon>Metazoa</taxon>
        <taxon>Spiralia</taxon>
        <taxon>Lophotrochozoa</taxon>
        <taxon>Mollusca</taxon>
        <taxon>Bivalvia</taxon>
        <taxon>Autobranchia</taxon>
        <taxon>Pteriomorphia</taxon>
        <taxon>Ostreida</taxon>
        <taxon>Ostreoidea</taxon>
        <taxon>Ostreidae</taxon>
        <taxon>Crassostrea</taxon>
    </lineage>
</organism>
<dbReference type="GO" id="GO:0017054">
    <property type="term" value="C:negative cofactor 2 complex"/>
    <property type="evidence" value="ECO:0007669"/>
    <property type="project" value="TreeGrafter"/>
</dbReference>
<feature type="compositionally biased region" description="Low complexity" evidence="13">
    <location>
        <begin position="189"/>
        <end position="202"/>
    </location>
</feature>
<feature type="compositionally biased region" description="Polar residues" evidence="13">
    <location>
        <begin position="175"/>
        <end position="184"/>
    </location>
</feature>
<keyword evidence="4" id="KW-0805">Transcription regulation</keyword>
<evidence type="ECO:0000256" key="8">
    <source>
        <dbReference type="ARBA" id="ARBA00061393"/>
    </source>
</evidence>
<dbReference type="CDD" id="cd22906">
    <property type="entry name" value="HFD_DRAP1"/>
    <property type="match status" value="1"/>
</dbReference>
<evidence type="ECO:0000313" key="15">
    <source>
        <dbReference type="Proteomes" id="UP000694844"/>
    </source>
</evidence>
<evidence type="ECO:0000313" key="16">
    <source>
        <dbReference type="RefSeq" id="XP_022328974.1"/>
    </source>
</evidence>
<feature type="domain" description="Transcription factor CBF/NF-Y/archaeal histone" evidence="14">
    <location>
        <begin position="10"/>
        <end position="73"/>
    </location>
</feature>
<evidence type="ECO:0000256" key="4">
    <source>
        <dbReference type="ARBA" id="ARBA00023015"/>
    </source>
</evidence>
<keyword evidence="15" id="KW-1185">Reference proteome</keyword>
<accession>A0A8B8DN10</accession>
<feature type="compositionally biased region" description="Polar residues" evidence="13">
    <location>
        <begin position="305"/>
        <end position="320"/>
    </location>
</feature>
<evidence type="ECO:0000256" key="10">
    <source>
        <dbReference type="ARBA" id="ARBA00072760"/>
    </source>
</evidence>
<dbReference type="GO" id="GO:0000122">
    <property type="term" value="P:negative regulation of transcription by RNA polymerase II"/>
    <property type="evidence" value="ECO:0007669"/>
    <property type="project" value="UniProtKB-ARBA"/>
</dbReference>
<keyword evidence="2" id="KW-0678">Repressor</keyword>
<dbReference type="Proteomes" id="UP000694844">
    <property type="component" value="Chromosome 4"/>
</dbReference>
<dbReference type="GeneID" id="111127937"/>
<keyword evidence="5" id="KW-0238">DNA-binding</keyword>
<evidence type="ECO:0000256" key="1">
    <source>
        <dbReference type="ARBA" id="ARBA00004123"/>
    </source>
</evidence>
<evidence type="ECO:0000256" key="5">
    <source>
        <dbReference type="ARBA" id="ARBA00023125"/>
    </source>
</evidence>
<feature type="region of interest" description="Disordered" evidence="13">
    <location>
        <begin position="273"/>
        <end position="345"/>
    </location>
</feature>
<evidence type="ECO:0000256" key="9">
    <source>
        <dbReference type="ARBA" id="ARBA00066085"/>
    </source>
</evidence>
<keyword evidence="3" id="KW-0597">Phosphoprotein</keyword>
<dbReference type="GO" id="GO:0016251">
    <property type="term" value="F:RNA polymerase II general transcription initiation factor activity"/>
    <property type="evidence" value="ECO:0007669"/>
    <property type="project" value="TreeGrafter"/>
</dbReference>
<dbReference type="FunFam" id="1.10.20.10:FF:000032">
    <property type="entry name" value="dr1-associated corepressor isoform X1"/>
    <property type="match status" value="1"/>
</dbReference>
<dbReference type="InterPro" id="IPR009072">
    <property type="entry name" value="Histone-fold"/>
</dbReference>
<dbReference type="PANTHER" id="PTHR10252">
    <property type="entry name" value="HISTONE-LIKE TRANSCRIPTION FACTOR CCAAT-RELATED"/>
    <property type="match status" value="1"/>
</dbReference>
<feature type="compositionally biased region" description="Polar residues" evidence="13">
    <location>
        <begin position="154"/>
        <end position="167"/>
    </location>
</feature>
<feature type="compositionally biased region" description="Polar residues" evidence="13">
    <location>
        <begin position="326"/>
        <end position="335"/>
    </location>
</feature>
<proteinExistence type="inferred from homology"/>
<dbReference type="RefSeq" id="XP_022328974.1">
    <property type="nucleotide sequence ID" value="XM_022473266.1"/>
</dbReference>
<dbReference type="PANTHER" id="PTHR10252:SF5">
    <property type="entry name" value="DR1-ASSOCIATED COREPRESSOR"/>
    <property type="match status" value="1"/>
</dbReference>
<protein>
    <recommendedName>
        <fullName evidence="10">Dr1-associated corepressor</fullName>
    </recommendedName>
    <alternativeName>
        <fullName evidence="11">Dr1-associated protein 1</fullName>
    </alternativeName>
    <alternativeName>
        <fullName evidence="12">Negative cofactor 2-alpha</fullName>
    </alternativeName>
</protein>
<evidence type="ECO:0000256" key="12">
    <source>
        <dbReference type="ARBA" id="ARBA00078501"/>
    </source>
</evidence>
<sequence length="345" mass="37918">MPSKKKKFSARFPPARIKKIMQTDEDVGKVAAAVPVLISRALEKFIETLILKTSETTKVRNAKTLTTSHIKQTIHQEKKFDFLKDLVANVPDHQAEEDTDSNTSDTKRQKTPRPRKQRTEGRKKRKKNSSESNSEEEANENGSSTETDEEYSQHEQLSVMSAANSEQHPGMPSASHPNPLNSMDNPEAMMSYPSTSSMSSNPAYPPPPGCYPPQGMPGLPPQGVHNPYSMQMNKHMPQQTQPLNLCNSPYNPSMYMSSGYQYPQSLGYPYPPPMNHGGPTHDPPGMNHSAIMAGPSHLPAFSKAPLSNDQGQDLSQSSVNPMAPSTAISSKQAPPTSVEDDDYDA</sequence>
<comment type="subunit">
    <text evidence="9">Heterodimer with DR1. Binds BTAF1.</text>
</comment>
<feature type="compositionally biased region" description="Pro residues" evidence="13">
    <location>
        <begin position="203"/>
        <end position="212"/>
    </location>
</feature>
<dbReference type="Pfam" id="PF00808">
    <property type="entry name" value="CBFD_NFYB_HMF"/>
    <property type="match status" value="1"/>
</dbReference>
<evidence type="ECO:0000256" key="11">
    <source>
        <dbReference type="ARBA" id="ARBA00077179"/>
    </source>
</evidence>
<dbReference type="SUPFAM" id="SSF47113">
    <property type="entry name" value="Histone-fold"/>
    <property type="match status" value="1"/>
</dbReference>
<comment type="similarity">
    <text evidence="8">Belongs to the NC2 alpha/DRAP1 family.</text>
</comment>
<feature type="region of interest" description="Disordered" evidence="13">
    <location>
        <begin position="92"/>
        <end position="212"/>
    </location>
</feature>
<dbReference type="InterPro" id="IPR003958">
    <property type="entry name" value="CBFA_NFYB_domain"/>
</dbReference>
<evidence type="ECO:0000256" key="6">
    <source>
        <dbReference type="ARBA" id="ARBA00023163"/>
    </source>
</evidence>
<evidence type="ECO:0000256" key="2">
    <source>
        <dbReference type="ARBA" id="ARBA00022491"/>
    </source>
</evidence>
<feature type="compositionally biased region" description="Basic residues" evidence="13">
    <location>
        <begin position="109"/>
        <end position="127"/>
    </location>
</feature>
<dbReference type="OrthoDB" id="653904at2759"/>